<dbReference type="KEGG" id="ppar:A8F97_13465"/>
<gene>
    <name evidence="1" type="ORF">C5E00_23245</name>
</gene>
<comment type="caution">
    <text evidence="1">The sequence shown here is derived from an EMBL/GenBank/DDBJ whole genome shotgun (WGS) entry which is preliminary data.</text>
</comment>
<dbReference type="OrthoDB" id="6556332at2"/>
<evidence type="ECO:0000313" key="2">
    <source>
        <dbReference type="Proteomes" id="UP000269665"/>
    </source>
</evidence>
<name>A0A8B3F540_PECPM</name>
<sequence>MSLSDIGKSVCDHLASASIDKEVEEIEKLLKIIDEDKDREEINLAIDSLLSRCHPRWLGDYYIEDITYQDWTHLISKFHRSLNKLKRKLNRNYGVV</sequence>
<protein>
    <submittedName>
        <fullName evidence="1">Uncharacterized protein</fullName>
    </submittedName>
</protein>
<dbReference type="EMBL" id="PSZG01000002">
    <property type="protein sequence ID" value="RKO74153.1"/>
    <property type="molecule type" value="Genomic_DNA"/>
</dbReference>
<dbReference type="GeneID" id="45850473"/>
<evidence type="ECO:0000313" key="1">
    <source>
        <dbReference type="EMBL" id="RKO74153.1"/>
    </source>
</evidence>
<proteinExistence type="predicted"/>
<accession>A0A8B3F540</accession>
<dbReference type="AlphaFoldDB" id="A0A8B3F540"/>
<organism evidence="1 2">
    <name type="scientific">Pectobacterium parmentieri</name>
    <dbReference type="NCBI Taxonomy" id="1905730"/>
    <lineage>
        <taxon>Bacteria</taxon>
        <taxon>Pseudomonadati</taxon>
        <taxon>Pseudomonadota</taxon>
        <taxon>Gammaproteobacteria</taxon>
        <taxon>Enterobacterales</taxon>
        <taxon>Pectobacteriaceae</taxon>
        <taxon>Pectobacterium</taxon>
    </lineage>
</organism>
<reference evidence="1 2" key="1">
    <citation type="journal article" date="2018" name="BMC Genomics">
        <title>High genomic variability in the plant pathogenic bacterium Pectobacterium parmentieri deciphered from de novo assembled complete genomes.</title>
        <authorList>
            <person name="Zoledowska S."/>
            <person name="Motyka-Pomagruk A."/>
            <person name="Sledz W."/>
            <person name="Mengoni A."/>
            <person name="Lojkowska E."/>
        </authorList>
    </citation>
    <scope>NUCLEOTIDE SEQUENCE [LARGE SCALE GENOMIC DNA]</scope>
    <source>
        <strain evidence="1 2">IFB5626</strain>
    </source>
</reference>
<dbReference type="Proteomes" id="UP000269665">
    <property type="component" value="Unassembled WGS sequence"/>
</dbReference>
<dbReference type="RefSeq" id="WP_025919907.1">
    <property type="nucleotide sequence ID" value="NZ_CP015749.1"/>
</dbReference>